<dbReference type="Pfam" id="PF00581">
    <property type="entry name" value="Rhodanese"/>
    <property type="match status" value="1"/>
</dbReference>
<organism evidence="2 3">
    <name type="scientific">Enterococcus silesiacus</name>
    <dbReference type="NCBI Taxonomy" id="332949"/>
    <lineage>
        <taxon>Bacteria</taxon>
        <taxon>Bacillati</taxon>
        <taxon>Bacillota</taxon>
        <taxon>Bacilli</taxon>
        <taxon>Lactobacillales</taxon>
        <taxon>Enterococcaceae</taxon>
        <taxon>Enterococcus</taxon>
    </lineage>
</organism>
<dbReference type="InterPro" id="IPR001763">
    <property type="entry name" value="Rhodanese-like_dom"/>
</dbReference>
<sequence>MAEKAAGGIIDKMKRVSVKELKKLIELTVNEPVSIIDVREVEEFAEGHIVTAKNYPLSTLPEAMSEIDREQPHYVICQHGVRSEHACSFLENYGYNVISVSEGMSVWDGESKVNSYR</sequence>
<dbReference type="InterPro" id="IPR050229">
    <property type="entry name" value="GlpE_sulfurtransferase"/>
</dbReference>
<dbReference type="Gene3D" id="3.40.250.10">
    <property type="entry name" value="Rhodanese-like domain"/>
    <property type="match status" value="1"/>
</dbReference>
<dbReference type="Proteomes" id="UP000183039">
    <property type="component" value="Unassembled WGS sequence"/>
</dbReference>
<name>A0AA91JP86_9ENTE</name>
<comment type="caution">
    <text evidence="2">The sequence shown here is derived from an EMBL/GenBank/DDBJ whole genome shotgun (WGS) entry which is preliminary data.</text>
</comment>
<dbReference type="CDD" id="cd00158">
    <property type="entry name" value="RHOD"/>
    <property type="match status" value="1"/>
</dbReference>
<dbReference type="PROSITE" id="PS50206">
    <property type="entry name" value="RHODANESE_3"/>
    <property type="match status" value="1"/>
</dbReference>
<evidence type="ECO:0000259" key="1">
    <source>
        <dbReference type="PROSITE" id="PS50206"/>
    </source>
</evidence>
<protein>
    <recommendedName>
        <fullName evidence="1">Rhodanese domain-containing protein</fullName>
    </recommendedName>
</protein>
<evidence type="ECO:0000313" key="3">
    <source>
        <dbReference type="Proteomes" id="UP000183039"/>
    </source>
</evidence>
<dbReference type="InterPro" id="IPR036873">
    <property type="entry name" value="Rhodanese-like_dom_sf"/>
</dbReference>
<dbReference type="PANTHER" id="PTHR43031">
    <property type="entry name" value="FAD-DEPENDENT OXIDOREDUCTASE"/>
    <property type="match status" value="1"/>
</dbReference>
<feature type="domain" description="Rhodanese" evidence="1">
    <location>
        <begin position="29"/>
        <end position="114"/>
    </location>
</feature>
<proteinExistence type="predicted"/>
<dbReference type="EMBL" id="JXLC01000010">
    <property type="protein sequence ID" value="OJG91810.1"/>
    <property type="molecule type" value="Genomic_DNA"/>
</dbReference>
<dbReference type="SMART" id="SM00450">
    <property type="entry name" value="RHOD"/>
    <property type="match status" value="1"/>
</dbReference>
<reference evidence="2 3" key="1">
    <citation type="submission" date="2014-12" db="EMBL/GenBank/DDBJ databases">
        <title>Draft genome sequences of 29 type strains of Enterococci.</title>
        <authorList>
            <person name="Zhong Z."/>
            <person name="Sun Z."/>
            <person name="Liu W."/>
            <person name="Zhang W."/>
            <person name="Zhang H."/>
        </authorList>
    </citation>
    <scope>NUCLEOTIDE SEQUENCE [LARGE SCALE GENOMIC DNA]</scope>
    <source>
        <strain evidence="2 3">DSM 22801</strain>
    </source>
</reference>
<dbReference type="PANTHER" id="PTHR43031:SF17">
    <property type="entry name" value="SULFURTRANSFERASE YTWF-RELATED"/>
    <property type="match status" value="1"/>
</dbReference>
<gene>
    <name evidence="2" type="ORF">RV15_GL000250</name>
</gene>
<accession>A0AA91JP86</accession>
<dbReference type="SUPFAM" id="SSF52821">
    <property type="entry name" value="Rhodanese/Cell cycle control phosphatase"/>
    <property type="match status" value="1"/>
</dbReference>
<evidence type="ECO:0000313" key="2">
    <source>
        <dbReference type="EMBL" id="OJG91810.1"/>
    </source>
</evidence>
<dbReference type="AlphaFoldDB" id="A0AA91JP86"/>